<sequence>MVRYALHMENWMPTSPLEVALGEAYEREDDGPALALLRSAELVLPITKAAFDGDEPPEWATYTDEHGGTHVVAYTSVELMQQVGGDRFGHGRITTFPGLAAGWPDNRWGLAVNPGVPVFLTIDAATLAQWSALTLEQQQEIFPDAPVPLMQKVIGVNDLFDLFTVPITRISGYVHQLGDVLDVPTPGALVEALGIINPAEFIFNNGSINLLRWPAVASDLYRIPFGGRDAAQCAAVDGWVVEEEPFVGLGFAPNPNSTVVEFKVTALELPHGAEVWEFDRNGDEHRRAIYSADTRTWYMVRAVADPPQEDPPGPPRMRVPDSVSAVKLDPRETS</sequence>
<reference evidence="3 4" key="1">
    <citation type="submission" date="2018-03" db="EMBL/GenBank/DDBJ databases">
        <title>Genomic Encyclopedia of Archaeal and Bacterial Type Strains, Phase II (KMG-II): from individual species to whole genera.</title>
        <authorList>
            <person name="Goeker M."/>
        </authorList>
    </citation>
    <scope>NUCLEOTIDE SEQUENCE [LARGE SCALE GENOMIC DNA]</scope>
    <source>
        <strain evidence="3 4">DSM 100065</strain>
    </source>
</reference>
<keyword evidence="4" id="KW-1185">Reference proteome</keyword>
<evidence type="ECO:0000313" key="4">
    <source>
        <dbReference type="Proteomes" id="UP000237752"/>
    </source>
</evidence>
<feature type="domain" description="SseB protein N-terminal" evidence="2">
    <location>
        <begin position="18"/>
        <end position="128"/>
    </location>
</feature>
<dbReference type="EMBL" id="PVUE01000008">
    <property type="protein sequence ID" value="PRZ41774.1"/>
    <property type="molecule type" value="Genomic_DNA"/>
</dbReference>
<gene>
    <name evidence="3" type="ORF">CLV47_108133</name>
</gene>
<accession>A0A2T0ZZR3</accession>
<dbReference type="InterPro" id="IPR009839">
    <property type="entry name" value="SseB_N"/>
</dbReference>
<organism evidence="3 4">
    <name type="scientific">Antricoccus suffuscus</name>
    <dbReference type="NCBI Taxonomy" id="1629062"/>
    <lineage>
        <taxon>Bacteria</taxon>
        <taxon>Bacillati</taxon>
        <taxon>Actinomycetota</taxon>
        <taxon>Actinomycetes</taxon>
        <taxon>Geodermatophilales</taxon>
        <taxon>Antricoccaceae</taxon>
        <taxon>Antricoccus</taxon>
    </lineage>
</organism>
<evidence type="ECO:0000313" key="3">
    <source>
        <dbReference type="EMBL" id="PRZ41774.1"/>
    </source>
</evidence>
<dbReference type="AlphaFoldDB" id="A0A2T0ZZR3"/>
<protein>
    <submittedName>
        <fullName evidence="3">Type III secretion system (T3SS) SseB-like protein</fullName>
    </submittedName>
</protein>
<comment type="caution">
    <text evidence="3">The sequence shown here is derived from an EMBL/GenBank/DDBJ whole genome shotgun (WGS) entry which is preliminary data.</text>
</comment>
<dbReference type="Pfam" id="PF07179">
    <property type="entry name" value="SseB"/>
    <property type="match status" value="1"/>
</dbReference>
<dbReference type="Proteomes" id="UP000237752">
    <property type="component" value="Unassembled WGS sequence"/>
</dbReference>
<proteinExistence type="predicted"/>
<evidence type="ECO:0000256" key="1">
    <source>
        <dbReference type="SAM" id="MobiDB-lite"/>
    </source>
</evidence>
<feature type="region of interest" description="Disordered" evidence="1">
    <location>
        <begin position="304"/>
        <end position="334"/>
    </location>
</feature>
<evidence type="ECO:0000259" key="2">
    <source>
        <dbReference type="Pfam" id="PF07179"/>
    </source>
</evidence>
<name>A0A2T0ZZR3_9ACTN</name>